<keyword evidence="3" id="KW-1185">Reference proteome</keyword>
<dbReference type="SUPFAM" id="SSF53474">
    <property type="entry name" value="alpha/beta-Hydrolases"/>
    <property type="match status" value="1"/>
</dbReference>
<dbReference type="GO" id="GO:0016787">
    <property type="term" value="F:hydrolase activity"/>
    <property type="evidence" value="ECO:0007669"/>
    <property type="project" value="UniProtKB-KW"/>
</dbReference>
<dbReference type="Proteomes" id="UP001519296">
    <property type="component" value="Unassembled WGS sequence"/>
</dbReference>
<organism evidence="2 3">
    <name type="scientific">Streptococcus oricebi</name>
    <dbReference type="NCBI Taxonomy" id="1547447"/>
    <lineage>
        <taxon>Bacteria</taxon>
        <taxon>Bacillati</taxon>
        <taxon>Bacillota</taxon>
        <taxon>Bacilli</taxon>
        <taxon>Lactobacillales</taxon>
        <taxon>Streptococcaceae</taxon>
        <taxon>Streptococcus</taxon>
    </lineage>
</organism>
<evidence type="ECO:0000313" key="3">
    <source>
        <dbReference type="Proteomes" id="UP001519296"/>
    </source>
</evidence>
<accession>A0ABS5B227</accession>
<sequence>MTDLFIRESGQQHAQTIVFLHASGSSSRMWRRHMAALEKDFYCLAIDLPGHGKSHDVDWTNFDDVTEMIADIIKDKTHGKPHLVGLSLGGGLVLTLLEKHADLFDRALVDGMCHYPIKGYRKIIAGVYIMSLFKNTGLLAQILSKGMAKDGVPEEDYQSFVADLQDTSGRSFRRAMSQANLLNLDLTFDNPIFFVSGGKESPSMHESHKLLASQNTFSECAYYPDKGHAWLFSDVATHIELIKYFLQGASFPHALRRFD</sequence>
<dbReference type="InterPro" id="IPR029058">
    <property type="entry name" value="AB_hydrolase_fold"/>
</dbReference>
<dbReference type="Pfam" id="PF12697">
    <property type="entry name" value="Abhydrolase_6"/>
    <property type="match status" value="1"/>
</dbReference>
<reference evidence="2 3" key="1">
    <citation type="submission" date="2018-02" db="EMBL/GenBank/DDBJ databases">
        <title>Draft genome sequence of Streptococcus oricebi CCUG 70868T type strain.</title>
        <authorList>
            <person name="Mendez V."/>
            <person name="Salva-Serra F."/>
            <person name="Jaen-Luchoro D."/>
            <person name="Gonzales-Siles L."/>
            <person name="Karlsson R."/>
            <person name="Engstrom-Jakobsson H."/>
            <person name="Busquets A."/>
            <person name="Gomila M."/>
            <person name="Pineiro-Iglesias B."/>
            <person name="Bennasar-Figueras A."/>
            <person name="Seeger M."/>
            <person name="Moore E."/>
        </authorList>
    </citation>
    <scope>NUCLEOTIDE SEQUENCE [LARGE SCALE GENOMIC DNA]</scope>
    <source>
        <strain evidence="2 3">CCUG 70868</strain>
    </source>
</reference>
<evidence type="ECO:0000313" key="2">
    <source>
        <dbReference type="EMBL" id="MBP2622892.1"/>
    </source>
</evidence>
<dbReference type="Gene3D" id="3.40.50.1820">
    <property type="entry name" value="alpha/beta hydrolase"/>
    <property type="match status" value="1"/>
</dbReference>
<dbReference type="EMBL" id="PRDG01000002">
    <property type="protein sequence ID" value="MBP2622892.1"/>
    <property type="molecule type" value="Genomic_DNA"/>
</dbReference>
<gene>
    <name evidence="2" type="ORF">C4K46_02955</name>
</gene>
<proteinExistence type="predicted"/>
<protein>
    <submittedName>
        <fullName evidence="2">Alpha/beta hydrolase</fullName>
    </submittedName>
</protein>
<dbReference type="RefSeq" id="WP_209627244.1">
    <property type="nucleotide sequence ID" value="NZ_PRDG01000002.1"/>
</dbReference>
<evidence type="ECO:0000259" key="1">
    <source>
        <dbReference type="Pfam" id="PF12697"/>
    </source>
</evidence>
<dbReference type="PANTHER" id="PTHR43798">
    <property type="entry name" value="MONOACYLGLYCEROL LIPASE"/>
    <property type="match status" value="1"/>
</dbReference>
<dbReference type="InterPro" id="IPR000073">
    <property type="entry name" value="AB_hydrolase_1"/>
</dbReference>
<comment type="caution">
    <text evidence="2">The sequence shown here is derived from an EMBL/GenBank/DDBJ whole genome shotgun (WGS) entry which is preliminary data.</text>
</comment>
<keyword evidence="2" id="KW-0378">Hydrolase</keyword>
<dbReference type="InterPro" id="IPR050266">
    <property type="entry name" value="AB_hydrolase_sf"/>
</dbReference>
<name>A0ABS5B227_9STRE</name>
<feature type="domain" description="AB hydrolase-1" evidence="1">
    <location>
        <begin position="17"/>
        <end position="232"/>
    </location>
</feature>